<dbReference type="AlphaFoldDB" id="A0AAW5IF83"/>
<evidence type="ECO:0000313" key="3">
    <source>
        <dbReference type="Proteomes" id="UP001205506"/>
    </source>
</evidence>
<dbReference type="EMBL" id="JANDWU010000026">
    <property type="protein sequence ID" value="MCP9550241.1"/>
    <property type="molecule type" value="Genomic_DNA"/>
</dbReference>
<feature type="signal peptide" evidence="1">
    <location>
        <begin position="1"/>
        <end position="19"/>
    </location>
</feature>
<organism evidence="2 3">
    <name type="scientific">Segatella copri</name>
    <dbReference type="NCBI Taxonomy" id="165179"/>
    <lineage>
        <taxon>Bacteria</taxon>
        <taxon>Pseudomonadati</taxon>
        <taxon>Bacteroidota</taxon>
        <taxon>Bacteroidia</taxon>
        <taxon>Bacteroidales</taxon>
        <taxon>Prevotellaceae</taxon>
        <taxon>Segatella</taxon>
    </lineage>
</organism>
<dbReference type="RefSeq" id="WP_254970105.1">
    <property type="nucleotide sequence ID" value="NZ_JANDWU010000026.1"/>
</dbReference>
<proteinExistence type="predicted"/>
<reference evidence="2" key="1">
    <citation type="submission" date="2022-07" db="EMBL/GenBank/DDBJ databases">
        <title>Prevotella copri.</title>
        <authorList>
            <person name="Yang C."/>
        </authorList>
    </citation>
    <scope>NUCLEOTIDE SEQUENCE</scope>
    <source>
        <strain evidence="2">HF1805</strain>
    </source>
</reference>
<protein>
    <submittedName>
        <fullName evidence="2">DUF4884 domain-containing protein</fullName>
    </submittedName>
</protein>
<comment type="caution">
    <text evidence="2">The sequence shown here is derived from an EMBL/GenBank/DDBJ whole genome shotgun (WGS) entry which is preliminary data.</text>
</comment>
<accession>A0AAW5IF83</accession>
<gene>
    <name evidence="2" type="ORF">NNC68_12265</name>
</gene>
<dbReference type="PROSITE" id="PS51257">
    <property type="entry name" value="PROKAR_LIPOPROTEIN"/>
    <property type="match status" value="1"/>
</dbReference>
<dbReference type="InterPro" id="IPR032618">
    <property type="entry name" value="DUF4884"/>
</dbReference>
<sequence length="82" mass="9405">MKKVLFFALAILIASCVSRGTKVPVTDSVDNFKVEKLFNVDGVTVYRFYDSGRGYVYFTNKTGKICHYNESDEYRVETLCNE</sequence>
<feature type="chain" id="PRO_5043800966" evidence="1">
    <location>
        <begin position="20"/>
        <end position="82"/>
    </location>
</feature>
<dbReference type="Pfam" id="PF16225">
    <property type="entry name" value="DUF4884"/>
    <property type="match status" value="1"/>
</dbReference>
<dbReference type="Proteomes" id="UP001205506">
    <property type="component" value="Unassembled WGS sequence"/>
</dbReference>
<evidence type="ECO:0000256" key="1">
    <source>
        <dbReference type="SAM" id="SignalP"/>
    </source>
</evidence>
<name>A0AAW5IF83_9BACT</name>
<evidence type="ECO:0000313" key="2">
    <source>
        <dbReference type="EMBL" id="MCP9550241.1"/>
    </source>
</evidence>
<keyword evidence="1" id="KW-0732">Signal</keyword>